<dbReference type="InterPro" id="IPR017972">
    <property type="entry name" value="Cyt_P450_CS"/>
</dbReference>
<evidence type="ECO:0000256" key="5">
    <source>
        <dbReference type="ARBA" id="ARBA00023002"/>
    </source>
</evidence>
<evidence type="ECO:0000256" key="3">
    <source>
        <dbReference type="ARBA" id="ARBA00022617"/>
    </source>
</evidence>
<dbReference type="Proteomes" id="UP001519332">
    <property type="component" value="Unassembled WGS sequence"/>
</dbReference>
<reference evidence="9 10" key="1">
    <citation type="submission" date="2021-03" db="EMBL/GenBank/DDBJ databases">
        <title>Sequencing the genomes of 1000 actinobacteria strains.</title>
        <authorList>
            <person name="Klenk H.-P."/>
        </authorList>
    </citation>
    <scope>NUCLEOTIDE SEQUENCE [LARGE SCALE GENOMIC DNA]</scope>
    <source>
        <strain evidence="9 10">DSM 46670</strain>
    </source>
</reference>
<dbReference type="PANTHER" id="PTHR46696">
    <property type="entry name" value="P450, PUTATIVE (EUROFUNG)-RELATED"/>
    <property type="match status" value="1"/>
</dbReference>
<gene>
    <name evidence="9" type="ORF">JOF56_006106</name>
</gene>
<dbReference type="RefSeq" id="WP_209642887.1">
    <property type="nucleotide sequence ID" value="NZ_JAGINW010000001.1"/>
</dbReference>
<comment type="caution">
    <text evidence="9">The sequence shown here is derived from an EMBL/GenBank/DDBJ whole genome shotgun (WGS) entry which is preliminary data.</text>
</comment>
<evidence type="ECO:0000256" key="1">
    <source>
        <dbReference type="ARBA" id="ARBA00001971"/>
    </source>
</evidence>
<dbReference type="Gene3D" id="1.10.630.10">
    <property type="entry name" value="Cytochrome P450"/>
    <property type="match status" value="1"/>
</dbReference>
<accession>A0ABS4TP99</accession>
<evidence type="ECO:0000256" key="2">
    <source>
        <dbReference type="ARBA" id="ARBA00010617"/>
    </source>
</evidence>
<protein>
    <submittedName>
        <fullName evidence="9">Cytochrome P450</fullName>
    </submittedName>
</protein>
<dbReference type="EMBL" id="JAGINW010000001">
    <property type="protein sequence ID" value="MBP2325721.1"/>
    <property type="molecule type" value="Genomic_DNA"/>
</dbReference>
<dbReference type="PANTHER" id="PTHR46696:SF5">
    <property type="entry name" value="CYTOCHROME P450 BJ-1"/>
    <property type="match status" value="1"/>
</dbReference>
<dbReference type="CDD" id="cd11031">
    <property type="entry name" value="Cyp158A-like"/>
    <property type="match status" value="1"/>
</dbReference>
<sequence>MTQQFPFDEPLSFDPVPRLVEMQAVDPVPWVRIPTGHDVRLATRYDDVRRALSDSMMSREACVAPGAPTLVPGAMSPDILSNMDPPRHTRLRRLVSKAFTARTVERFRPRAELVVDELLDDMVIKGAPADLVACLANPLPAVVICELLGIPAGEREPLYAWLHAAVNQHGDDELDQLTGHAAGYLLDLIGRKRQDPGDDLLTALVEVSDQGDRLTEPELLMTMLSLFGAGQETTSSQLTKSVYVLLSRYPEQWDRLVADPGLVSQAVEELLRFVGLGHAAFPRVATTDTTFSGVAVPSGSVIFPVLNVANRDPAVFPDPNRLDITRADAGLHLSFGRGIHFCLGAPLARLELCTALRALVTMFPTLRLAEQDQEPDWDTQTVSCGLKTLPVTW</sequence>
<keyword evidence="3 8" id="KW-0349">Heme</keyword>
<dbReference type="SUPFAM" id="SSF48264">
    <property type="entry name" value="Cytochrome P450"/>
    <property type="match status" value="1"/>
</dbReference>
<comment type="cofactor">
    <cofactor evidence="1">
        <name>heme</name>
        <dbReference type="ChEBI" id="CHEBI:30413"/>
    </cofactor>
</comment>
<evidence type="ECO:0000256" key="4">
    <source>
        <dbReference type="ARBA" id="ARBA00022723"/>
    </source>
</evidence>
<keyword evidence="4 8" id="KW-0479">Metal-binding</keyword>
<keyword evidence="7 8" id="KW-0503">Monooxygenase</keyword>
<proteinExistence type="inferred from homology"/>
<dbReference type="PROSITE" id="PS00086">
    <property type="entry name" value="CYTOCHROME_P450"/>
    <property type="match status" value="1"/>
</dbReference>
<comment type="similarity">
    <text evidence="2 8">Belongs to the cytochrome P450 family.</text>
</comment>
<keyword evidence="5 8" id="KW-0560">Oxidoreductase</keyword>
<dbReference type="PRINTS" id="PR00359">
    <property type="entry name" value="BP450"/>
</dbReference>
<keyword evidence="6 8" id="KW-0408">Iron</keyword>
<organism evidence="9 10">
    <name type="scientific">Kibdelosporangium banguiense</name>
    <dbReference type="NCBI Taxonomy" id="1365924"/>
    <lineage>
        <taxon>Bacteria</taxon>
        <taxon>Bacillati</taxon>
        <taxon>Actinomycetota</taxon>
        <taxon>Actinomycetes</taxon>
        <taxon>Pseudonocardiales</taxon>
        <taxon>Pseudonocardiaceae</taxon>
        <taxon>Kibdelosporangium</taxon>
    </lineage>
</organism>
<name>A0ABS4TP99_9PSEU</name>
<dbReference type="InterPro" id="IPR001128">
    <property type="entry name" value="Cyt_P450"/>
</dbReference>
<evidence type="ECO:0000256" key="6">
    <source>
        <dbReference type="ARBA" id="ARBA00023004"/>
    </source>
</evidence>
<evidence type="ECO:0000313" key="10">
    <source>
        <dbReference type="Proteomes" id="UP001519332"/>
    </source>
</evidence>
<dbReference type="InterPro" id="IPR036396">
    <property type="entry name" value="Cyt_P450_sf"/>
</dbReference>
<keyword evidence="10" id="KW-1185">Reference proteome</keyword>
<dbReference type="InterPro" id="IPR002397">
    <property type="entry name" value="Cyt_P450_B"/>
</dbReference>
<evidence type="ECO:0000313" key="9">
    <source>
        <dbReference type="EMBL" id="MBP2325721.1"/>
    </source>
</evidence>
<evidence type="ECO:0000256" key="8">
    <source>
        <dbReference type="RuleBase" id="RU000461"/>
    </source>
</evidence>
<dbReference type="Pfam" id="PF00067">
    <property type="entry name" value="p450"/>
    <property type="match status" value="1"/>
</dbReference>
<evidence type="ECO:0000256" key="7">
    <source>
        <dbReference type="ARBA" id="ARBA00023033"/>
    </source>
</evidence>
<dbReference type="PRINTS" id="PR00385">
    <property type="entry name" value="P450"/>
</dbReference>